<dbReference type="CDD" id="cd01948">
    <property type="entry name" value="EAL"/>
    <property type="match status" value="1"/>
</dbReference>
<dbReference type="SUPFAM" id="SSF141868">
    <property type="entry name" value="EAL domain-like"/>
    <property type="match status" value="1"/>
</dbReference>
<evidence type="ECO:0000313" key="3">
    <source>
        <dbReference type="Proteomes" id="UP001476950"/>
    </source>
</evidence>
<gene>
    <name evidence="2" type="ORF">NDI38_30540</name>
</gene>
<proteinExistence type="predicted"/>
<sequence length="260" mass="29514">IERQEFELHYQPIVSLKNKQLVGFEALVRWRHPQRGLVSPGEFIPAAEDTGLIVPLGWWVLQEACRQMQVWQQQFAVKRSLSMSVNLSGKQLTQPDAVERVKQILQTTGLHPSSLKLELTESSLMEHAESTITMLQQLKTLGVQLAIDDFGTGYSSLSYLYRFPVDTLKIDRSFINKMDVELEKLELVRTIATLSWNLSMDVVAEGIETQQQLSHLKALGCEYGQGYLFSRPVDAIATEKLIAEHAQREQHEAMKACKFA</sequence>
<accession>A0ABV0KUT0</accession>
<feature type="non-terminal residue" evidence="2">
    <location>
        <position position="1"/>
    </location>
</feature>
<feature type="domain" description="EAL" evidence="1">
    <location>
        <begin position="1"/>
        <end position="246"/>
    </location>
</feature>
<comment type="caution">
    <text evidence="2">The sequence shown here is derived from an EMBL/GenBank/DDBJ whole genome shotgun (WGS) entry which is preliminary data.</text>
</comment>
<dbReference type="RefSeq" id="WP_190449887.1">
    <property type="nucleotide sequence ID" value="NZ_JAMPLM010000083.1"/>
</dbReference>
<organism evidence="2 3">
    <name type="scientific">Stenomitos frigidus AS-A4</name>
    <dbReference type="NCBI Taxonomy" id="2933935"/>
    <lineage>
        <taxon>Bacteria</taxon>
        <taxon>Bacillati</taxon>
        <taxon>Cyanobacteriota</taxon>
        <taxon>Cyanophyceae</taxon>
        <taxon>Leptolyngbyales</taxon>
        <taxon>Leptolyngbyaceae</taxon>
        <taxon>Stenomitos</taxon>
    </lineage>
</organism>
<dbReference type="InterPro" id="IPR001633">
    <property type="entry name" value="EAL_dom"/>
</dbReference>
<dbReference type="EMBL" id="JAMPLM010000083">
    <property type="protein sequence ID" value="MEP1062716.1"/>
    <property type="molecule type" value="Genomic_DNA"/>
</dbReference>
<evidence type="ECO:0000313" key="2">
    <source>
        <dbReference type="EMBL" id="MEP1062716.1"/>
    </source>
</evidence>
<dbReference type="PROSITE" id="PS50883">
    <property type="entry name" value="EAL"/>
    <property type="match status" value="1"/>
</dbReference>
<dbReference type="InterPro" id="IPR035919">
    <property type="entry name" value="EAL_sf"/>
</dbReference>
<dbReference type="InterPro" id="IPR050706">
    <property type="entry name" value="Cyclic-di-GMP_PDE-like"/>
</dbReference>
<protein>
    <submittedName>
        <fullName evidence="2">EAL domain-containing protein</fullName>
    </submittedName>
</protein>
<name>A0ABV0KUT0_9CYAN</name>
<dbReference type="PANTHER" id="PTHR33121">
    <property type="entry name" value="CYCLIC DI-GMP PHOSPHODIESTERASE PDEF"/>
    <property type="match status" value="1"/>
</dbReference>
<dbReference type="PANTHER" id="PTHR33121:SF70">
    <property type="entry name" value="SIGNALING PROTEIN YKOW"/>
    <property type="match status" value="1"/>
</dbReference>
<dbReference type="Gene3D" id="3.20.20.450">
    <property type="entry name" value="EAL domain"/>
    <property type="match status" value="1"/>
</dbReference>
<dbReference type="Pfam" id="PF00563">
    <property type="entry name" value="EAL"/>
    <property type="match status" value="1"/>
</dbReference>
<dbReference type="SMART" id="SM00052">
    <property type="entry name" value="EAL"/>
    <property type="match status" value="1"/>
</dbReference>
<reference evidence="2 3" key="1">
    <citation type="submission" date="2022-04" db="EMBL/GenBank/DDBJ databases">
        <title>Positive selection, recombination, and allopatry shape intraspecific diversity of widespread and dominant cyanobacteria.</title>
        <authorList>
            <person name="Wei J."/>
            <person name="Shu W."/>
            <person name="Hu C."/>
        </authorList>
    </citation>
    <scope>NUCLEOTIDE SEQUENCE [LARGE SCALE GENOMIC DNA]</scope>
    <source>
        <strain evidence="2 3">AS-A4</strain>
    </source>
</reference>
<dbReference type="Proteomes" id="UP001476950">
    <property type="component" value="Unassembled WGS sequence"/>
</dbReference>
<keyword evidence="3" id="KW-1185">Reference proteome</keyword>
<evidence type="ECO:0000259" key="1">
    <source>
        <dbReference type="PROSITE" id="PS50883"/>
    </source>
</evidence>